<evidence type="ECO:0000313" key="1">
    <source>
        <dbReference type="EMBL" id="MDQ0377674.1"/>
    </source>
</evidence>
<gene>
    <name evidence="1" type="ORF">FB470_001668</name>
</gene>
<sequence length="182" mass="19006">MRLFSGRARPTGAAQVVDARLDRRLASVVPFVAGPSSADGLWRGLSRVVTSYLLAETIMMALIGQFGDVIGRKRAFLGGRHRRGRPRSSAAVVDTSAASSVLSMIAATTVSGASRLVTSRTLVLVRAACGLSHPMMWVGAVTCITSAVANRAHERPGCSHYAGEDRSVKCGEGGQRVSAAPG</sequence>
<dbReference type="RefSeq" id="WP_306990189.1">
    <property type="nucleotide sequence ID" value="NZ_JAUSUT010000001.1"/>
</dbReference>
<evidence type="ECO:0000313" key="2">
    <source>
        <dbReference type="Proteomes" id="UP001229651"/>
    </source>
</evidence>
<keyword evidence="2" id="KW-1185">Reference proteome</keyword>
<proteinExistence type="predicted"/>
<name>A0ABU0EQV4_9PSEU</name>
<dbReference type="Proteomes" id="UP001229651">
    <property type="component" value="Unassembled WGS sequence"/>
</dbReference>
<accession>A0ABU0EQV4</accession>
<comment type="caution">
    <text evidence="1">The sequence shown here is derived from an EMBL/GenBank/DDBJ whole genome shotgun (WGS) entry which is preliminary data.</text>
</comment>
<protein>
    <submittedName>
        <fullName evidence="1">MFS family permease</fullName>
    </submittedName>
</protein>
<dbReference type="EMBL" id="JAUSUT010000001">
    <property type="protein sequence ID" value="MDQ0377674.1"/>
    <property type="molecule type" value="Genomic_DNA"/>
</dbReference>
<reference evidence="1 2" key="1">
    <citation type="submission" date="2023-07" db="EMBL/GenBank/DDBJ databases">
        <title>Sequencing the genomes of 1000 actinobacteria strains.</title>
        <authorList>
            <person name="Klenk H.-P."/>
        </authorList>
    </citation>
    <scope>NUCLEOTIDE SEQUENCE [LARGE SCALE GENOMIC DNA]</scope>
    <source>
        <strain evidence="1 2">DSM 45805</strain>
    </source>
</reference>
<organism evidence="1 2">
    <name type="scientific">Amycolatopsis thermophila</name>
    <dbReference type="NCBI Taxonomy" id="206084"/>
    <lineage>
        <taxon>Bacteria</taxon>
        <taxon>Bacillati</taxon>
        <taxon>Actinomycetota</taxon>
        <taxon>Actinomycetes</taxon>
        <taxon>Pseudonocardiales</taxon>
        <taxon>Pseudonocardiaceae</taxon>
        <taxon>Amycolatopsis</taxon>
    </lineage>
</organism>